<dbReference type="OMA" id="DLQFISM"/>
<evidence type="ECO:0000256" key="4">
    <source>
        <dbReference type="ARBA" id="ARBA00022670"/>
    </source>
</evidence>
<evidence type="ECO:0000256" key="12">
    <source>
        <dbReference type="PROSITE-ProRule" id="PRU00331"/>
    </source>
</evidence>
<dbReference type="Pfam" id="PF02099">
    <property type="entry name" value="Josephin"/>
    <property type="match status" value="1"/>
</dbReference>
<name>A0A8T2V7V5_CERRI</name>
<keyword evidence="6 12" id="KW-0378">Hydrolase</keyword>
<protein>
    <recommendedName>
        <fullName evidence="3">ubiquitinyl hydrolase 1</fullName>
        <ecNumber evidence="3">3.4.19.12</ecNumber>
    </recommendedName>
</protein>
<dbReference type="EC" id="3.4.19.12" evidence="3"/>
<keyword evidence="8" id="KW-0805">Transcription regulation</keyword>
<dbReference type="SMART" id="SM01246">
    <property type="entry name" value="Josephin"/>
    <property type="match status" value="1"/>
</dbReference>
<evidence type="ECO:0000256" key="11">
    <source>
        <dbReference type="PIRSR" id="PIRSR633865-1"/>
    </source>
</evidence>
<evidence type="ECO:0000313" key="14">
    <source>
        <dbReference type="EMBL" id="KAH7443310.1"/>
    </source>
</evidence>
<keyword evidence="10" id="KW-0539">Nucleus</keyword>
<feature type="active site" evidence="12">
    <location>
        <position position="125"/>
    </location>
</feature>
<accession>A0A8T2V7V5</accession>
<reference evidence="14" key="1">
    <citation type="submission" date="2021-08" db="EMBL/GenBank/DDBJ databases">
        <title>WGS assembly of Ceratopteris richardii.</title>
        <authorList>
            <person name="Marchant D.B."/>
            <person name="Chen G."/>
            <person name="Jenkins J."/>
            <person name="Shu S."/>
            <person name="Leebens-Mack J."/>
            <person name="Grimwood J."/>
            <person name="Schmutz J."/>
            <person name="Soltis P."/>
            <person name="Soltis D."/>
            <person name="Chen Z.-H."/>
        </authorList>
    </citation>
    <scope>NUCLEOTIDE SEQUENCE</scope>
    <source>
        <strain evidence="14">Whitten #5841</strain>
        <tissue evidence="14">Leaf</tissue>
    </source>
</reference>
<keyword evidence="9" id="KW-0804">Transcription</keyword>
<evidence type="ECO:0000256" key="9">
    <source>
        <dbReference type="ARBA" id="ARBA00023163"/>
    </source>
</evidence>
<sequence length="266" mass="28877">MAGSGVILYHEVQESKLCGVHCVNTVLQGPFFSELDLAAMATELDQKERQIVMDTGGSCASSDYARLVGEGSSNVSLDGNFSIQVLAKALDVWDLRVTSLDAREAETAKANPHQETAFICHLHDHWFTIRKVGGEWYNFNSLFPAPEHLSNFYLSAFLSSLQSEGWSIFVVRGNFPVECAFTAEVGSGFGQWLTPEDAERISRSTKASSKMSGEKDPMLMAAIKASLEEDSFGSQASDQNINSIAAAMAASLANIHVPGTNQKRTT</sequence>
<feature type="active site" evidence="11 12">
    <location>
        <position position="140"/>
    </location>
</feature>
<evidence type="ECO:0000313" key="15">
    <source>
        <dbReference type="Proteomes" id="UP000825935"/>
    </source>
</evidence>
<dbReference type="PANTHER" id="PTHR14159">
    <property type="entry name" value="ATAXIN-3-RELATED"/>
    <property type="match status" value="1"/>
</dbReference>
<dbReference type="OrthoDB" id="10063692at2759"/>
<organism evidence="14 15">
    <name type="scientific">Ceratopteris richardii</name>
    <name type="common">Triangle waterfern</name>
    <dbReference type="NCBI Taxonomy" id="49495"/>
    <lineage>
        <taxon>Eukaryota</taxon>
        <taxon>Viridiplantae</taxon>
        <taxon>Streptophyta</taxon>
        <taxon>Embryophyta</taxon>
        <taxon>Tracheophyta</taxon>
        <taxon>Polypodiopsida</taxon>
        <taxon>Polypodiidae</taxon>
        <taxon>Polypodiales</taxon>
        <taxon>Pteridineae</taxon>
        <taxon>Pteridaceae</taxon>
        <taxon>Parkerioideae</taxon>
        <taxon>Ceratopteris</taxon>
    </lineage>
</organism>
<comment type="catalytic activity">
    <reaction evidence="1">
        <text>Thiol-dependent hydrolysis of ester, thioester, amide, peptide and isopeptide bonds formed by the C-terminal Gly of ubiquitin (a 76-residue protein attached to proteins as an intracellular targeting signal).</text>
        <dbReference type="EC" id="3.4.19.12"/>
    </reaction>
</comment>
<evidence type="ECO:0000256" key="3">
    <source>
        <dbReference type="ARBA" id="ARBA00012759"/>
    </source>
</evidence>
<dbReference type="PRINTS" id="PR01233">
    <property type="entry name" value="JOSEPHIN"/>
</dbReference>
<gene>
    <name evidence="14" type="ORF">KP509_02G029200</name>
</gene>
<dbReference type="GO" id="GO:0004843">
    <property type="term" value="F:cysteine-type deubiquitinase activity"/>
    <property type="evidence" value="ECO:0007669"/>
    <property type="project" value="UniProtKB-EC"/>
</dbReference>
<comment type="caution">
    <text evidence="14">The sequence shown here is derived from an EMBL/GenBank/DDBJ whole genome shotgun (WGS) entry which is preliminary data.</text>
</comment>
<evidence type="ECO:0000256" key="7">
    <source>
        <dbReference type="ARBA" id="ARBA00022807"/>
    </source>
</evidence>
<dbReference type="PANTHER" id="PTHR14159:SF0">
    <property type="entry name" value="ATAXIN-3-RELATED"/>
    <property type="match status" value="1"/>
</dbReference>
<evidence type="ECO:0000256" key="8">
    <source>
        <dbReference type="ARBA" id="ARBA00023015"/>
    </source>
</evidence>
<keyword evidence="15" id="KW-1185">Reference proteome</keyword>
<evidence type="ECO:0000256" key="5">
    <source>
        <dbReference type="ARBA" id="ARBA00022786"/>
    </source>
</evidence>
<evidence type="ECO:0000256" key="2">
    <source>
        <dbReference type="ARBA" id="ARBA00004123"/>
    </source>
</evidence>
<feature type="active site" description="Nucleophile" evidence="11">
    <location>
        <position position="18"/>
    </location>
</feature>
<dbReference type="GO" id="GO:0006508">
    <property type="term" value="P:proteolysis"/>
    <property type="evidence" value="ECO:0007669"/>
    <property type="project" value="UniProtKB-KW"/>
</dbReference>
<dbReference type="Proteomes" id="UP000825935">
    <property type="component" value="Chromosome 2"/>
</dbReference>
<evidence type="ECO:0000256" key="10">
    <source>
        <dbReference type="ARBA" id="ARBA00023242"/>
    </source>
</evidence>
<evidence type="ECO:0000256" key="1">
    <source>
        <dbReference type="ARBA" id="ARBA00000707"/>
    </source>
</evidence>
<evidence type="ECO:0000259" key="13">
    <source>
        <dbReference type="PROSITE" id="PS50957"/>
    </source>
</evidence>
<dbReference type="InterPro" id="IPR033865">
    <property type="entry name" value="Ataxin-3"/>
</dbReference>
<dbReference type="GO" id="GO:0016579">
    <property type="term" value="P:protein deubiquitination"/>
    <property type="evidence" value="ECO:0007669"/>
    <property type="project" value="InterPro"/>
</dbReference>
<keyword evidence="4" id="KW-0645">Protease</keyword>
<dbReference type="Gene3D" id="3.90.70.40">
    <property type="match status" value="1"/>
</dbReference>
<dbReference type="EMBL" id="CM035407">
    <property type="protein sequence ID" value="KAH7443310.1"/>
    <property type="molecule type" value="Genomic_DNA"/>
</dbReference>
<comment type="subcellular location">
    <subcellularLocation>
        <location evidence="2">Nucleus</location>
    </subcellularLocation>
</comment>
<dbReference type="Gene3D" id="1.10.287.10">
    <property type="entry name" value="S15/NS1, RNA-binding"/>
    <property type="match status" value="1"/>
</dbReference>
<dbReference type="AlphaFoldDB" id="A0A8T2V7V5"/>
<dbReference type="GO" id="GO:0005634">
    <property type="term" value="C:nucleus"/>
    <property type="evidence" value="ECO:0007669"/>
    <property type="project" value="UniProtKB-SubCell"/>
</dbReference>
<evidence type="ECO:0000256" key="6">
    <source>
        <dbReference type="ARBA" id="ARBA00022801"/>
    </source>
</evidence>
<keyword evidence="5" id="KW-0833">Ubl conjugation pathway</keyword>
<feature type="active site" description="Proton acceptor" evidence="11">
    <location>
        <position position="125"/>
    </location>
</feature>
<dbReference type="InterPro" id="IPR006155">
    <property type="entry name" value="Josephin"/>
</dbReference>
<dbReference type="PROSITE" id="PS50957">
    <property type="entry name" value="JOSEPHIN"/>
    <property type="match status" value="1"/>
</dbReference>
<feature type="active site" evidence="12">
    <location>
        <position position="18"/>
    </location>
</feature>
<keyword evidence="7" id="KW-0788">Thiol protease</keyword>
<feature type="domain" description="Josephin" evidence="13">
    <location>
        <begin position="5"/>
        <end position="186"/>
    </location>
</feature>
<dbReference type="FunFam" id="3.90.70.40:FF:000004">
    <property type="entry name" value="ataxin-3 homolog"/>
    <property type="match status" value="1"/>
</dbReference>
<proteinExistence type="predicted"/>